<dbReference type="InterPro" id="IPR017441">
    <property type="entry name" value="Protein_kinase_ATP_BS"/>
</dbReference>
<dbReference type="EMBL" id="OIVN01000768">
    <property type="protein sequence ID" value="SPC85231.1"/>
    <property type="molecule type" value="Genomic_DNA"/>
</dbReference>
<dbReference type="PROSITE" id="PS50011">
    <property type="entry name" value="PROTEIN_KINASE_DOM"/>
    <property type="match status" value="1"/>
</dbReference>
<dbReference type="GO" id="GO:0005886">
    <property type="term" value="C:plasma membrane"/>
    <property type="evidence" value="ECO:0007669"/>
    <property type="project" value="TreeGrafter"/>
</dbReference>
<name>A0A2N9FEA3_FAGSY</name>
<feature type="binding site" evidence="12">
    <location>
        <position position="295"/>
    </location>
    <ligand>
        <name>ATP</name>
        <dbReference type="ChEBI" id="CHEBI:30616"/>
    </ligand>
</feature>
<reference evidence="15" key="1">
    <citation type="submission" date="2018-02" db="EMBL/GenBank/DDBJ databases">
        <authorList>
            <person name="Cohen D.B."/>
            <person name="Kent A.D."/>
        </authorList>
    </citation>
    <scope>NUCLEOTIDE SEQUENCE</scope>
</reference>
<dbReference type="GO" id="GO:0004674">
    <property type="term" value="F:protein serine/threonine kinase activity"/>
    <property type="evidence" value="ECO:0007669"/>
    <property type="project" value="UniProtKB-KW"/>
</dbReference>
<dbReference type="InterPro" id="IPR001245">
    <property type="entry name" value="Ser-Thr/Tyr_kinase_cat_dom"/>
</dbReference>
<evidence type="ECO:0000256" key="1">
    <source>
        <dbReference type="ARBA" id="ARBA00004479"/>
    </source>
</evidence>
<evidence type="ECO:0000256" key="11">
    <source>
        <dbReference type="ARBA" id="ARBA00023180"/>
    </source>
</evidence>
<dbReference type="PANTHER" id="PTHR27003">
    <property type="entry name" value="OS07G0166700 PROTEIN"/>
    <property type="match status" value="1"/>
</dbReference>
<gene>
    <name evidence="15" type="ORF">FSB_LOCUS13113</name>
</gene>
<accession>A0A2N9FEA3</accession>
<evidence type="ECO:0000256" key="3">
    <source>
        <dbReference type="ARBA" id="ARBA00022679"/>
    </source>
</evidence>
<dbReference type="GO" id="GO:0005524">
    <property type="term" value="F:ATP binding"/>
    <property type="evidence" value="ECO:0007669"/>
    <property type="project" value="UniProtKB-UniRule"/>
</dbReference>
<keyword evidence="2" id="KW-0723">Serine/threonine-protein kinase</keyword>
<keyword evidence="4" id="KW-0812">Transmembrane</keyword>
<dbReference type="Gene3D" id="1.10.510.10">
    <property type="entry name" value="Transferase(Phosphotransferase) domain 1"/>
    <property type="match status" value="1"/>
</dbReference>
<evidence type="ECO:0000256" key="10">
    <source>
        <dbReference type="ARBA" id="ARBA00023136"/>
    </source>
</evidence>
<evidence type="ECO:0000256" key="7">
    <source>
        <dbReference type="ARBA" id="ARBA00022777"/>
    </source>
</evidence>
<evidence type="ECO:0000256" key="2">
    <source>
        <dbReference type="ARBA" id="ARBA00022527"/>
    </source>
</evidence>
<evidence type="ECO:0000256" key="6">
    <source>
        <dbReference type="ARBA" id="ARBA00022741"/>
    </source>
</evidence>
<dbReference type="SUPFAM" id="SSF56112">
    <property type="entry name" value="Protein kinase-like (PK-like)"/>
    <property type="match status" value="1"/>
</dbReference>
<organism evidence="15">
    <name type="scientific">Fagus sylvatica</name>
    <name type="common">Beechnut</name>
    <dbReference type="NCBI Taxonomy" id="28930"/>
    <lineage>
        <taxon>Eukaryota</taxon>
        <taxon>Viridiplantae</taxon>
        <taxon>Streptophyta</taxon>
        <taxon>Embryophyta</taxon>
        <taxon>Tracheophyta</taxon>
        <taxon>Spermatophyta</taxon>
        <taxon>Magnoliopsida</taxon>
        <taxon>eudicotyledons</taxon>
        <taxon>Gunneridae</taxon>
        <taxon>Pentapetalae</taxon>
        <taxon>rosids</taxon>
        <taxon>fabids</taxon>
        <taxon>Fagales</taxon>
        <taxon>Fagaceae</taxon>
        <taxon>Fagus</taxon>
    </lineage>
</organism>
<keyword evidence="3" id="KW-0808">Transferase</keyword>
<dbReference type="PROSITE" id="PS00108">
    <property type="entry name" value="PROTEIN_KINASE_ST"/>
    <property type="match status" value="1"/>
</dbReference>
<dbReference type="InterPro" id="IPR045272">
    <property type="entry name" value="ANXUR1/2-like"/>
</dbReference>
<dbReference type="FunFam" id="1.10.510.10:FF:000252">
    <property type="entry name" value="Receptor-like protein kinase FERONIA"/>
    <property type="match status" value="1"/>
</dbReference>
<keyword evidence="6 12" id="KW-0547">Nucleotide-binding</keyword>
<dbReference type="Gene3D" id="2.60.120.430">
    <property type="entry name" value="Galactose-binding lectin"/>
    <property type="match status" value="1"/>
</dbReference>
<comment type="subcellular location">
    <subcellularLocation>
        <location evidence="1">Membrane</location>
        <topology evidence="1">Single-pass type I membrane protein</topology>
    </subcellularLocation>
</comment>
<keyword evidence="5 13" id="KW-0732">Signal</keyword>
<dbReference type="PROSITE" id="PS00107">
    <property type="entry name" value="PROTEIN_KINASE_ATP"/>
    <property type="match status" value="1"/>
</dbReference>
<protein>
    <recommendedName>
        <fullName evidence="14">Protein kinase domain-containing protein</fullName>
    </recommendedName>
</protein>
<dbReference type="Pfam" id="PF07714">
    <property type="entry name" value="PK_Tyr_Ser-Thr"/>
    <property type="match status" value="1"/>
</dbReference>
<keyword evidence="10" id="KW-0472">Membrane</keyword>
<dbReference type="GO" id="GO:0009506">
    <property type="term" value="C:plasmodesma"/>
    <property type="evidence" value="ECO:0007669"/>
    <property type="project" value="TreeGrafter"/>
</dbReference>
<dbReference type="AlphaFoldDB" id="A0A2N9FEA3"/>
<evidence type="ECO:0000259" key="14">
    <source>
        <dbReference type="PROSITE" id="PS50011"/>
    </source>
</evidence>
<sequence>MEKFYLCPLFLLQFLSLLLLSSAYTPPDKYFVNCGSNSNINVSGRSFIGDSNSGSFLFSGEQSSTEFILTINESKFSIHFTPHDKSFAFVSALEVFLAPPNFTSYNFTHVSPIGEIDPFQSVASEVLHTIHRVNVGGPQTNDTLWRNWILDDEYLLSGGAAKPCVPYNGTLNYDVLGGTKYMAPDLVYKTCRELNLSYSKGSNITWRFDVMMFLLKRKRGKHVDLPVLHHGKGTFCRKGTTNAALVRNLNLKLKMPLLEIQGATHNFDPKLLVGEGGFGRVYEGTLESGMKVAVKRSDPKHGQGLPEFETEITVLSKIRHRHLVSLIGYCEEESEMILVYEFMEKGSLREHLYDPNENSSERSAKRSNLSWKQRLEICTGAAKGLHYLHTCLNGGIIHRDVKSTNILLDEHFVAKVADFGLSRSGPDDPDHFSVGIKGSFGYVDPEYFRCFQFTDKSDVYSFGVVLLEVLCARPAIIDSPKREEVNLAEWGLLWQKKGQLEKIIDPCLMGEIQPDSLRRFGETVEKCLKENGAERPTMLDVLWDLEYALQLQKTAVHGVPHEDSTTNAILELHLAPNLGLLSNCIPDGQDDEVPLRGDDGLNTTESEVFSQMRIDGAR</sequence>
<feature type="domain" description="Protein kinase" evidence="14">
    <location>
        <begin position="267"/>
        <end position="548"/>
    </location>
</feature>
<dbReference type="CDD" id="cd14066">
    <property type="entry name" value="STKc_IRAK"/>
    <property type="match status" value="1"/>
</dbReference>
<evidence type="ECO:0000256" key="9">
    <source>
        <dbReference type="ARBA" id="ARBA00022989"/>
    </source>
</evidence>
<dbReference type="FunFam" id="3.30.200.20:FF:000039">
    <property type="entry name" value="receptor-like protein kinase FERONIA"/>
    <property type="match status" value="1"/>
</dbReference>
<keyword evidence="11" id="KW-0325">Glycoprotein</keyword>
<keyword evidence="8 12" id="KW-0067">ATP-binding</keyword>
<dbReference type="GO" id="GO:0004714">
    <property type="term" value="F:transmembrane receptor protein tyrosine kinase activity"/>
    <property type="evidence" value="ECO:0007669"/>
    <property type="project" value="InterPro"/>
</dbReference>
<keyword evidence="9" id="KW-1133">Transmembrane helix</keyword>
<evidence type="ECO:0000256" key="5">
    <source>
        <dbReference type="ARBA" id="ARBA00022729"/>
    </source>
</evidence>
<dbReference type="PANTHER" id="PTHR27003:SF325">
    <property type="entry name" value="PROTEIN KINASE DOMAIN-CONTAINING PROTEIN"/>
    <property type="match status" value="1"/>
</dbReference>
<feature type="signal peptide" evidence="13">
    <location>
        <begin position="1"/>
        <end position="23"/>
    </location>
</feature>
<evidence type="ECO:0000256" key="4">
    <source>
        <dbReference type="ARBA" id="ARBA00022692"/>
    </source>
</evidence>
<dbReference type="Gene3D" id="3.30.200.20">
    <property type="entry name" value="Phosphorylase Kinase, domain 1"/>
    <property type="match status" value="1"/>
</dbReference>
<dbReference type="InterPro" id="IPR000719">
    <property type="entry name" value="Prot_kinase_dom"/>
</dbReference>
<dbReference type="SMART" id="SM00220">
    <property type="entry name" value="S_TKc"/>
    <property type="match status" value="1"/>
</dbReference>
<feature type="chain" id="PRO_5014686343" description="Protein kinase domain-containing protein" evidence="13">
    <location>
        <begin position="24"/>
        <end position="618"/>
    </location>
</feature>
<dbReference type="InterPro" id="IPR008271">
    <property type="entry name" value="Ser/Thr_kinase_AS"/>
</dbReference>
<evidence type="ECO:0000256" key="12">
    <source>
        <dbReference type="PROSITE-ProRule" id="PRU10141"/>
    </source>
</evidence>
<evidence type="ECO:0000256" key="13">
    <source>
        <dbReference type="SAM" id="SignalP"/>
    </source>
</evidence>
<evidence type="ECO:0000313" key="15">
    <source>
        <dbReference type="EMBL" id="SPC85231.1"/>
    </source>
</evidence>
<dbReference type="InterPro" id="IPR011009">
    <property type="entry name" value="Kinase-like_dom_sf"/>
</dbReference>
<evidence type="ECO:0000256" key="8">
    <source>
        <dbReference type="ARBA" id="ARBA00022840"/>
    </source>
</evidence>
<keyword evidence="7" id="KW-0418">Kinase</keyword>
<proteinExistence type="predicted"/>